<evidence type="ECO:0000256" key="2">
    <source>
        <dbReference type="SAM" id="Phobius"/>
    </source>
</evidence>
<dbReference type="RefSeq" id="WP_086571314.1">
    <property type="nucleotide sequence ID" value="NZ_JAFMOF010000005.1"/>
</dbReference>
<evidence type="ECO:0000256" key="1">
    <source>
        <dbReference type="SAM" id="MobiDB-lite"/>
    </source>
</evidence>
<dbReference type="EMBL" id="JAFMOF010000005">
    <property type="protein sequence ID" value="MBO0656997.1"/>
    <property type="molecule type" value="Genomic_DNA"/>
</dbReference>
<dbReference type="Proteomes" id="UP000664781">
    <property type="component" value="Unassembled WGS sequence"/>
</dbReference>
<keyword evidence="2" id="KW-0472">Membrane</keyword>
<sequence length="277" mass="28957">MSHNQPGPYGPPPIPPQQPQAPGAWGPPQQPGPYYGQPPMPPQRGGGKGKAIGIAFGAIIAAGAIGGGILFFTSGSNGQDDSRMKPYTIALPEKLLDGKYTKQSLEGAKETEDLSNDAKAKEMGIVNGTAVKGSYRNDEKQKLRVTGIYGEIADPGKTADAMLAKMDENQKRSAETFKTSIETVSPTAVYHPNGFDGTVVKCLTQKADRTAGPTSTHTEVSTCVWADSSAVGIVEHQVTKTSGGIAGTVTSAGGNVMSAKDLSEATANIRNEVRKDK</sequence>
<keyword evidence="4" id="KW-1185">Reference proteome</keyword>
<proteinExistence type="predicted"/>
<feature type="transmembrane region" description="Helical" evidence="2">
    <location>
        <begin position="51"/>
        <end position="72"/>
    </location>
</feature>
<dbReference type="AlphaFoldDB" id="A0A939JTJ5"/>
<evidence type="ECO:0000313" key="4">
    <source>
        <dbReference type="Proteomes" id="UP000664781"/>
    </source>
</evidence>
<feature type="compositionally biased region" description="Pro residues" evidence="1">
    <location>
        <begin position="28"/>
        <end position="42"/>
    </location>
</feature>
<keyword evidence="2" id="KW-0812">Transmembrane</keyword>
<feature type="region of interest" description="Disordered" evidence="1">
    <location>
        <begin position="1"/>
        <end position="48"/>
    </location>
</feature>
<accession>A0A939JTJ5</accession>
<organism evidence="3 4">
    <name type="scientific">Streptomyces triculaminicus</name>
    <dbReference type="NCBI Taxonomy" id="2816232"/>
    <lineage>
        <taxon>Bacteria</taxon>
        <taxon>Bacillati</taxon>
        <taxon>Actinomycetota</taxon>
        <taxon>Actinomycetes</taxon>
        <taxon>Kitasatosporales</taxon>
        <taxon>Streptomycetaceae</taxon>
        <taxon>Streptomyces</taxon>
    </lineage>
</organism>
<protein>
    <submittedName>
        <fullName evidence="3">Uncharacterized protein</fullName>
    </submittedName>
</protein>
<gene>
    <name evidence="3" type="ORF">J1792_30940</name>
</gene>
<reference evidence="3" key="1">
    <citation type="submission" date="2021-03" db="EMBL/GenBank/DDBJ databases">
        <title>Streptomyces strains.</title>
        <authorList>
            <person name="Lund M.B."/>
            <person name="Toerring T."/>
        </authorList>
    </citation>
    <scope>NUCLEOTIDE SEQUENCE</scope>
    <source>
        <strain evidence="3">JCM 4242</strain>
    </source>
</reference>
<feature type="compositionally biased region" description="Pro residues" evidence="1">
    <location>
        <begin position="8"/>
        <end position="19"/>
    </location>
</feature>
<comment type="caution">
    <text evidence="3">The sequence shown here is derived from an EMBL/GenBank/DDBJ whole genome shotgun (WGS) entry which is preliminary data.</text>
</comment>
<evidence type="ECO:0000313" key="3">
    <source>
        <dbReference type="EMBL" id="MBO0656997.1"/>
    </source>
</evidence>
<name>A0A939JTJ5_9ACTN</name>
<keyword evidence="2" id="KW-1133">Transmembrane helix</keyword>